<dbReference type="InterPro" id="IPR045275">
    <property type="entry name" value="MscS_archaea/bacteria_type"/>
</dbReference>
<name>A0ABZ0SPC5_9MICO</name>
<accession>A0ABZ0SPC5</accession>
<dbReference type="InterPro" id="IPR023408">
    <property type="entry name" value="MscS_beta-dom_sf"/>
</dbReference>
<comment type="subcellular location">
    <subcellularLocation>
        <location evidence="1">Membrane</location>
        <topology evidence="1">Multi-pass membrane protein</topology>
    </subcellularLocation>
</comment>
<dbReference type="SUPFAM" id="SSF82861">
    <property type="entry name" value="Mechanosensitive channel protein MscS (YggB), transmembrane region"/>
    <property type="match status" value="1"/>
</dbReference>
<dbReference type="Proteomes" id="UP001323798">
    <property type="component" value="Chromosome"/>
</dbReference>
<keyword evidence="4 6" id="KW-1133">Transmembrane helix</keyword>
<dbReference type="RefSeq" id="WP_320942869.1">
    <property type="nucleotide sequence ID" value="NZ_BAABEU010000003.1"/>
</dbReference>
<dbReference type="PANTHER" id="PTHR30221">
    <property type="entry name" value="SMALL-CONDUCTANCE MECHANOSENSITIVE CHANNEL"/>
    <property type="match status" value="1"/>
</dbReference>
<feature type="domain" description="Mechanosensitive ion channel MscS" evidence="7">
    <location>
        <begin position="106"/>
        <end position="174"/>
    </location>
</feature>
<comment type="similarity">
    <text evidence="2">Belongs to the MscS (TC 1.A.23) family.</text>
</comment>
<evidence type="ECO:0000313" key="9">
    <source>
        <dbReference type="Proteomes" id="UP001323798"/>
    </source>
</evidence>
<dbReference type="InterPro" id="IPR006686">
    <property type="entry name" value="MscS_channel_CS"/>
</dbReference>
<dbReference type="InterPro" id="IPR006685">
    <property type="entry name" value="MscS_channel_2nd"/>
</dbReference>
<dbReference type="PROSITE" id="PS01246">
    <property type="entry name" value="UPF0003"/>
    <property type="match status" value="1"/>
</dbReference>
<dbReference type="InterPro" id="IPR010920">
    <property type="entry name" value="LSM_dom_sf"/>
</dbReference>
<dbReference type="InterPro" id="IPR011014">
    <property type="entry name" value="MscS_channel_TM-2"/>
</dbReference>
<keyword evidence="3 6" id="KW-0812">Transmembrane</keyword>
<evidence type="ECO:0000259" key="7">
    <source>
        <dbReference type="Pfam" id="PF00924"/>
    </source>
</evidence>
<dbReference type="SUPFAM" id="SSF50182">
    <property type="entry name" value="Sm-like ribonucleoproteins"/>
    <property type="match status" value="1"/>
</dbReference>
<reference evidence="8 9" key="1">
    <citation type="submission" date="2023-11" db="EMBL/GenBank/DDBJ databases">
        <title>Genome sequence of Microbacterium rhizosphaerae KACC 19337.</title>
        <authorList>
            <person name="Choi H."/>
            <person name="Kim S."/>
            <person name="Kim Y."/>
            <person name="Kwon S.-W."/>
            <person name="Heo J."/>
        </authorList>
    </citation>
    <scope>NUCLEOTIDE SEQUENCE [LARGE SCALE GENOMIC DNA]</scope>
    <source>
        <strain evidence="8 9">KACC 19337</strain>
    </source>
</reference>
<evidence type="ECO:0000256" key="4">
    <source>
        <dbReference type="ARBA" id="ARBA00022989"/>
    </source>
</evidence>
<sequence length="272" mass="28557">MRHLANVDLATLLAGIQWWQLIVAITVMVVGWILGRLTRRAVLALFARAPGLPRAAAYPTARIAEYLVVALGIGIALAILGANIQPLLAVVIIVAVVAVLVLRGTADNFTAGVLIQSENPVRIGDEIQVDTPGGAVVGTVTELTARAVMLLAADGRTVVVPNAKLLGDSVVNHTLHGLRRSEIQFRLPRVDGEAIDDLLSRVAEAAAAVPGVQAAPAPQTLANTVLQGKVTGVVQFWHEPTRGVVVRSDVVRALATAFADRGVEATVMSVQK</sequence>
<evidence type="ECO:0000256" key="5">
    <source>
        <dbReference type="ARBA" id="ARBA00023136"/>
    </source>
</evidence>
<dbReference type="Gene3D" id="1.10.287.1260">
    <property type="match status" value="1"/>
</dbReference>
<dbReference type="EMBL" id="CP139368">
    <property type="protein sequence ID" value="WPR90156.1"/>
    <property type="molecule type" value="Genomic_DNA"/>
</dbReference>
<dbReference type="PANTHER" id="PTHR30221:SF1">
    <property type="entry name" value="SMALL-CONDUCTANCE MECHANOSENSITIVE CHANNEL"/>
    <property type="match status" value="1"/>
</dbReference>
<evidence type="ECO:0000256" key="6">
    <source>
        <dbReference type="SAM" id="Phobius"/>
    </source>
</evidence>
<feature type="transmembrane region" description="Helical" evidence="6">
    <location>
        <begin position="63"/>
        <end position="81"/>
    </location>
</feature>
<evidence type="ECO:0000256" key="3">
    <source>
        <dbReference type="ARBA" id="ARBA00022692"/>
    </source>
</evidence>
<evidence type="ECO:0000256" key="1">
    <source>
        <dbReference type="ARBA" id="ARBA00004141"/>
    </source>
</evidence>
<protein>
    <submittedName>
        <fullName evidence="8">Mechanosensitive ion channel</fullName>
    </submittedName>
</protein>
<evidence type="ECO:0000256" key="2">
    <source>
        <dbReference type="ARBA" id="ARBA00008017"/>
    </source>
</evidence>
<feature type="transmembrane region" description="Helical" evidence="6">
    <location>
        <begin position="16"/>
        <end position="35"/>
    </location>
</feature>
<keyword evidence="5 6" id="KW-0472">Membrane</keyword>
<gene>
    <name evidence="8" type="ORF">SM116_02390</name>
</gene>
<proteinExistence type="inferred from homology"/>
<organism evidence="8 9">
    <name type="scientific">Microbacterium rhizosphaerae</name>
    <dbReference type="NCBI Taxonomy" id="1678237"/>
    <lineage>
        <taxon>Bacteria</taxon>
        <taxon>Bacillati</taxon>
        <taxon>Actinomycetota</taxon>
        <taxon>Actinomycetes</taxon>
        <taxon>Micrococcales</taxon>
        <taxon>Microbacteriaceae</taxon>
        <taxon>Microbacterium</taxon>
    </lineage>
</organism>
<keyword evidence="9" id="KW-1185">Reference proteome</keyword>
<evidence type="ECO:0000313" key="8">
    <source>
        <dbReference type="EMBL" id="WPR90156.1"/>
    </source>
</evidence>
<dbReference type="Pfam" id="PF00924">
    <property type="entry name" value="MS_channel_2nd"/>
    <property type="match status" value="1"/>
</dbReference>
<dbReference type="Gene3D" id="2.30.30.60">
    <property type="match status" value="1"/>
</dbReference>
<feature type="transmembrane region" description="Helical" evidence="6">
    <location>
        <begin position="87"/>
        <end position="106"/>
    </location>
</feature>